<dbReference type="Pfam" id="PF01180">
    <property type="entry name" value="DHO_dh"/>
    <property type="match status" value="1"/>
</dbReference>
<dbReference type="Proteomes" id="UP000317990">
    <property type="component" value="Unassembled WGS sequence"/>
</dbReference>
<dbReference type="HAMAP" id="MF_00225">
    <property type="entry name" value="DHO_dh_type2"/>
    <property type="match status" value="1"/>
</dbReference>
<evidence type="ECO:0000256" key="7">
    <source>
        <dbReference type="ARBA" id="ARBA00022975"/>
    </source>
</evidence>
<evidence type="ECO:0000256" key="3">
    <source>
        <dbReference type="ARBA" id="ARBA00005161"/>
    </source>
</evidence>
<feature type="binding site" evidence="11">
    <location>
        <position position="263"/>
    </location>
    <ligand>
        <name>FMN</name>
        <dbReference type="ChEBI" id="CHEBI:58210"/>
    </ligand>
</feature>
<dbReference type="CDD" id="cd04738">
    <property type="entry name" value="DHOD_2_like"/>
    <property type="match status" value="1"/>
</dbReference>
<feature type="binding site" evidence="11">
    <location>
        <position position="194"/>
    </location>
    <ligand>
        <name>substrate</name>
    </ligand>
</feature>
<feature type="binding site" evidence="11">
    <location>
        <position position="82"/>
    </location>
    <ligand>
        <name>substrate</name>
    </ligand>
</feature>
<dbReference type="InterPro" id="IPR005719">
    <property type="entry name" value="Dihydroorotate_DH_2"/>
</dbReference>
<evidence type="ECO:0000256" key="4">
    <source>
        <dbReference type="ARBA" id="ARBA00005359"/>
    </source>
</evidence>
<comment type="subcellular location">
    <subcellularLocation>
        <location evidence="11">Cell membrane</location>
        <topology evidence="11">Peripheral membrane protein</topology>
    </subcellularLocation>
    <subcellularLocation>
        <location evidence="2">Membrane</location>
    </subcellularLocation>
</comment>
<dbReference type="SUPFAM" id="SSF51395">
    <property type="entry name" value="FMN-linked oxidoreductases"/>
    <property type="match status" value="1"/>
</dbReference>
<feature type="binding site" evidence="11">
    <location>
        <begin position="342"/>
        <end position="343"/>
    </location>
    <ligand>
        <name>FMN</name>
        <dbReference type="ChEBI" id="CHEBI:58210"/>
    </ligand>
</feature>
<dbReference type="GO" id="GO:0005886">
    <property type="term" value="C:plasma membrane"/>
    <property type="evidence" value="ECO:0007669"/>
    <property type="project" value="UniProtKB-SubCell"/>
</dbReference>
<feature type="active site" description="Nucleophile" evidence="11">
    <location>
        <position position="197"/>
    </location>
</feature>
<evidence type="ECO:0000256" key="1">
    <source>
        <dbReference type="ARBA" id="ARBA00003125"/>
    </source>
</evidence>
<dbReference type="InterPro" id="IPR013785">
    <property type="entry name" value="Aldolase_TIM"/>
</dbReference>
<dbReference type="GO" id="GO:0106430">
    <property type="term" value="F:dihydroorotate dehydrogenase (quinone) activity"/>
    <property type="evidence" value="ECO:0007669"/>
    <property type="project" value="UniProtKB-EC"/>
</dbReference>
<comment type="function">
    <text evidence="1 11">Catalyzes the conversion of dihydroorotate to orotate with quinone as electron acceptor.</text>
</comment>
<comment type="subunit">
    <text evidence="11">Monomer.</text>
</comment>
<evidence type="ECO:0000313" key="14">
    <source>
        <dbReference type="Proteomes" id="UP000317990"/>
    </source>
</evidence>
<dbReference type="NCBIfam" id="NF003650">
    <property type="entry name" value="PRK05286.2-3"/>
    <property type="match status" value="1"/>
</dbReference>
<dbReference type="GO" id="GO:0006207">
    <property type="term" value="P:'de novo' pyrimidine nucleobase biosynthetic process"/>
    <property type="evidence" value="ECO:0007669"/>
    <property type="project" value="UniProtKB-UniRule"/>
</dbReference>
<feature type="binding site" evidence="11">
    <location>
        <position position="199"/>
    </location>
    <ligand>
        <name>substrate</name>
    </ligand>
</feature>
<proteinExistence type="inferred from homology"/>
<reference evidence="13 14" key="1">
    <citation type="journal article" date="2019" name="mSystems">
        <title>Life at home and on the roam: Genomic adaptions reflect the dual lifestyle of an intracellular, facultative symbiont.</title>
        <authorList>
            <person name="Burgsdorf I."/>
        </authorList>
    </citation>
    <scope>NUCLEOTIDE SEQUENCE [LARGE SCALE GENOMIC DNA]</scope>
    <source>
        <strain evidence="13">277cV</strain>
    </source>
</reference>
<gene>
    <name evidence="11" type="primary">pyrD</name>
    <name evidence="13" type="ORF">ERJ67_01875</name>
</gene>
<feature type="binding site" evidence="11">
    <location>
        <begin position="78"/>
        <end position="82"/>
    </location>
    <ligand>
        <name>FMN</name>
        <dbReference type="ChEBI" id="CHEBI:58210"/>
    </ligand>
</feature>
<comment type="pathway">
    <text evidence="3 11">Pyrimidine metabolism; UMP biosynthesis via de novo pathway; orotate from (S)-dihydroorotate (quinone route): step 1/1.</text>
</comment>
<sequence>MADIYRQTVGPLLARDDGADPELLSLLSLRLLGWVSRHREGLPRPLLEAVAHGLGRPDPRLRLDCFGVSFANPVGLAAGFDKNGVAAAIWHCFGFGFAELGTLTCQPQQGNPRPRLFRLAAEQAALNRMGFNNVGSAAAVQVLEAQHLPAVGQRPLPLGLNLGKSKLTPLQAAPDDYAVSLGRLARFADYVTINVSSPNTPGLRQLQAADALRSLVERLRRQDCGAGGCPPLLVKIAPDLRDSELDAIADLALDLDLAGLIATNTSWDRLGLEQRRLLTGRTLAEEPGGLSGAPIRARSLAVLQRLATRLAGRLPLIGVGGIDSPQAAWQRIAAGASLLQLYTGWIYRGPELVPRILEGLLTQLEAHGLPSISTAVGCGLPWTKPSR</sequence>
<evidence type="ECO:0000256" key="6">
    <source>
        <dbReference type="ARBA" id="ARBA00022643"/>
    </source>
</evidence>
<evidence type="ECO:0000256" key="5">
    <source>
        <dbReference type="ARBA" id="ARBA00022630"/>
    </source>
</evidence>
<evidence type="ECO:0000256" key="8">
    <source>
        <dbReference type="ARBA" id="ARBA00023002"/>
    </source>
</evidence>
<comment type="cofactor">
    <cofactor evidence="11">
        <name>FMN</name>
        <dbReference type="ChEBI" id="CHEBI:58210"/>
    </cofactor>
    <text evidence="11">Binds 1 FMN per subunit.</text>
</comment>
<dbReference type="EMBL" id="SRMO01000031">
    <property type="protein sequence ID" value="TGG94697.1"/>
    <property type="molecule type" value="Genomic_DNA"/>
</dbReference>
<feature type="binding site" evidence="11">
    <location>
        <position position="194"/>
    </location>
    <ligand>
        <name>FMN</name>
        <dbReference type="ChEBI" id="CHEBI:58210"/>
    </ligand>
</feature>
<evidence type="ECO:0000259" key="12">
    <source>
        <dbReference type="Pfam" id="PF01180"/>
    </source>
</evidence>
<dbReference type="PROSITE" id="PS00911">
    <property type="entry name" value="DHODEHASE_1"/>
    <property type="match status" value="1"/>
</dbReference>
<name>A0A524RQE8_9CHRO</name>
<feature type="binding site" evidence="11">
    <location>
        <position position="292"/>
    </location>
    <ligand>
        <name>FMN</name>
        <dbReference type="ChEBI" id="CHEBI:58210"/>
    </ligand>
</feature>
<keyword evidence="7 11" id="KW-0665">Pyrimidine biosynthesis</keyword>
<dbReference type="NCBIfam" id="TIGR01036">
    <property type="entry name" value="pyrD_sub2"/>
    <property type="match status" value="1"/>
</dbReference>
<feature type="binding site" evidence="11">
    <location>
        <position position="161"/>
    </location>
    <ligand>
        <name>FMN</name>
        <dbReference type="ChEBI" id="CHEBI:58210"/>
    </ligand>
</feature>
<dbReference type="PROSITE" id="PS00912">
    <property type="entry name" value="DHODEHASE_2"/>
    <property type="match status" value="1"/>
</dbReference>
<evidence type="ECO:0000256" key="11">
    <source>
        <dbReference type="HAMAP-Rule" id="MF_00225"/>
    </source>
</evidence>
<comment type="catalytic activity">
    <reaction evidence="10 11">
        <text>(S)-dihydroorotate + a quinone = orotate + a quinol</text>
        <dbReference type="Rhea" id="RHEA:30187"/>
        <dbReference type="ChEBI" id="CHEBI:24646"/>
        <dbReference type="ChEBI" id="CHEBI:30839"/>
        <dbReference type="ChEBI" id="CHEBI:30864"/>
        <dbReference type="ChEBI" id="CHEBI:132124"/>
        <dbReference type="EC" id="1.3.5.2"/>
    </reaction>
</comment>
<evidence type="ECO:0000256" key="9">
    <source>
        <dbReference type="ARBA" id="ARBA00023136"/>
    </source>
</evidence>
<protein>
    <recommendedName>
        <fullName evidence="11">Dihydroorotate dehydrogenase (quinone)</fullName>
        <ecNumber evidence="11">1.3.5.2</ecNumber>
    </recommendedName>
    <alternativeName>
        <fullName evidence="11">DHOdehase</fullName>
        <shortName evidence="11">DHOD</shortName>
        <shortName evidence="11">DHODase</shortName>
    </alternativeName>
    <alternativeName>
        <fullName evidence="11">Dihydroorotate oxidase</fullName>
    </alternativeName>
</protein>
<evidence type="ECO:0000256" key="10">
    <source>
        <dbReference type="ARBA" id="ARBA00048639"/>
    </source>
</evidence>
<feature type="binding site" evidence="11">
    <location>
        <begin position="264"/>
        <end position="265"/>
    </location>
    <ligand>
        <name>substrate</name>
    </ligand>
</feature>
<keyword evidence="5 11" id="KW-0285">Flavoprotein</keyword>
<dbReference type="InterPro" id="IPR005720">
    <property type="entry name" value="Dihydroorotate_DH_cat"/>
</dbReference>
<accession>A0A524RQE8</accession>
<feature type="binding site" evidence="11">
    <location>
        <position position="102"/>
    </location>
    <ligand>
        <name>FMN</name>
        <dbReference type="ChEBI" id="CHEBI:58210"/>
    </ligand>
</feature>
<comment type="similarity">
    <text evidence="4 11">Belongs to the dihydroorotate dehydrogenase family. Type 2 subfamily.</text>
</comment>
<keyword evidence="8 11" id="KW-0560">Oxidoreductase</keyword>
<feature type="binding site" evidence="11">
    <location>
        <begin position="127"/>
        <end position="131"/>
    </location>
    <ligand>
        <name>substrate</name>
    </ligand>
</feature>
<comment type="caution">
    <text evidence="13">The sequence shown here is derived from an EMBL/GenBank/DDBJ whole genome shotgun (WGS) entry which is preliminary data.</text>
</comment>
<dbReference type="InterPro" id="IPR050074">
    <property type="entry name" value="DHO_dehydrogenase"/>
</dbReference>
<dbReference type="UniPathway" id="UPA00070">
    <property type="reaction ID" value="UER00946"/>
</dbReference>
<evidence type="ECO:0000313" key="13">
    <source>
        <dbReference type="EMBL" id="TGG94697.1"/>
    </source>
</evidence>
<organism evidence="13 14">
    <name type="scientific">Aphanocapsa feldmannii 277cV</name>
    <dbReference type="NCBI Taxonomy" id="2507553"/>
    <lineage>
        <taxon>Bacteria</taxon>
        <taxon>Bacillati</taxon>
        <taxon>Cyanobacteriota</taxon>
        <taxon>Cyanophyceae</taxon>
        <taxon>Oscillatoriophycideae</taxon>
        <taxon>Chroococcales</taxon>
        <taxon>Microcystaceae</taxon>
        <taxon>Aphanocapsa</taxon>
    </lineage>
</organism>
<dbReference type="PANTHER" id="PTHR48109:SF4">
    <property type="entry name" value="DIHYDROOROTATE DEHYDROGENASE (QUINONE), MITOCHONDRIAL"/>
    <property type="match status" value="1"/>
</dbReference>
<dbReference type="GO" id="GO:0044205">
    <property type="term" value="P:'de novo' UMP biosynthetic process"/>
    <property type="evidence" value="ECO:0007669"/>
    <property type="project" value="UniProtKB-UniRule"/>
</dbReference>
<feature type="binding site" evidence="11">
    <location>
        <position position="321"/>
    </location>
    <ligand>
        <name>FMN</name>
        <dbReference type="ChEBI" id="CHEBI:58210"/>
    </ligand>
</feature>
<dbReference type="PANTHER" id="PTHR48109">
    <property type="entry name" value="DIHYDROOROTATE DEHYDROGENASE (QUINONE), MITOCHONDRIAL-RELATED"/>
    <property type="match status" value="1"/>
</dbReference>
<evidence type="ECO:0000256" key="2">
    <source>
        <dbReference type="ARBA" id="ARBA00004370"/>
    </source>
</evidence>
<dbReference type="NCBIfam" id="NF003652">
    <property type="entry name" value="PRK05286.2-5"/>
    <property type="match status" value="1"/>
</dbReference>
<keyword evidence="11" id="KW-1003">Cell membrane</keyword>
<dbReference type="InterPro" id="IPR001295">
    <property type="entry name" value="Dihydroorotate_DH_CS"/>
</dbReference>
<dbReference type="AlphaFoldDB" id="A0A524RQE8"/>
<keyword evidence="6 11" id="KW-0288">FMN</keyword>
<dbReference type="GO" id="GO:0005737">
    <property type="term" value="C:cytoplasm"/>
    <property type="evidence" value="ECO:0007669"/>
    <property type="project" value="InterPro"/>
</dbReference>
<dbReference type="Gene3D" id="3.20.20.70">
    <property type="entry name" value="Aldolase class I"/>
    <property type="match status" value="1"/>
</dbReference>
<feature type="domain" description="Dihydroorotate dehydrogenase catalytic" evidence="12">
    <location>
        <begin position="61"/>
        <end position="363"/>
    </location>
</feature>
<feature type="binding site" evidence="11">
    <location>
        <position position="235"/>
    </location>
    <ligand>
        <name>FMN</name>
        <dbReference type="ChEBI" id="CHEBI:58210"/>
    </ligand>
</feature>
<keyword evidence="9 11" id="KW-0472">Membrane</keyword>
<dbReference type="EC" id="1.3.5.2" evidence="11"/>